<accession>G8UN28</accession>
<sequence length="189" mass="21104">MKKLTRKSLDELAKTLPVIEEASQMHYVGGGDGTSANPYTQYEYNTMLNSNSWNGGYVEGIGYVANDVYIHGNSTYPGQTSQVYYMNLSDFIRNQCNQSISEADIWANTGLSIIPGLSQMIDQFGTRLENMMRELQATLLDQGYTNSEAFTVVKTDLSGQNAIRFSIYNANNGSFITSRTIHTPYGNWN</sequence>
<evidence type="ECO:0000313" key="1">
    <source>
        <dbReference type="EMBL" id="AEW22333.1"/>
    </source>
</evidence>
<dbReference type="KEGG" id="tfo:BFO_1708"/>
<evidence type="ECO:0000313" key="2">
    <source>
        <dbReference type="Proteomes" id="UP000005436"/>
    </source>
</evidence>
<name>G8UN28_TANFA</name>
<dbReference type="RefSeq" id="WP_014225050.1">
    <property type="nucleotide sequence ID" value="NC_016610.1"/>
</dbReference>
<dbReference type="EMBL" id="CP003191">
    <property type="protein sequence ID" value="AEW22333.1"/>
    <property type="molecule type" value="Genomic_DNA"/>
</dbReference>
<protein>
    <submittedName>
        <fullName evidence="1">Uncharacterized protein</fullName>
    </submittedName>
</protein>
<organism evidence="1 2">
    <name type="scientific">Tannerella forsythia (strain ATCC 43037 / JCM 10827 / CCUG 21028 A / KCTC 5666 / FDC 338)</name>
    <name type="common">Bacteroides forsythus</name>
    <dbReference type="NCBI Taxonomy" id="203275"/>
    <lineage>
        <taxon>Bacteria</taxon>
        <taxon>Pseudomonadati</taxon>
        <taxon>Bacteroidota</taxon>
        <taxon>Bacteroidia</taxon>
        <taxon>Bacteroidales</taxon>
        <taxon>Tannerellaceae</taxon>
        <taxon>Tannerella</taxon>
    </lineage>
</organism>
<dbReference type="AlphaFoldDB" id="G8UN28"/>
<dbReference type="GeneID" id="34760226"/>
<reference evidence="2" key="1">
    <citation type="submission" date="2011-12" db="EMBL/GenBank/DDBJ databases">
        <title>Complete sequence of Tannerella forsythia ATCC 43037.</title>
        <authorList>
            <person name="Dewhirst F."/>
            <person name="Tanner A."/>
            <person name="Izard J."/>
            <person name="Brinkac L."/>
            <person name="Durkin A.S."/>
            <person name="Hostetler J."/>
            <person name="Shetty J."/>
            <person name="Torralba M."/>
            <person name="Gill S."/>
            <person name="Nelson K."/>
        </authorList>
    </citation>
    <scope>NUCLEOTIDE SEQUENCE [LARGE SCALE GENOMIC DNA]</scope>
    <source>
        <strain evidence="2">ATCC 43037 / JCM 10827 / CCUG 33226 / KCTC 5666 / FDC 338</strain>
    </source>
</reference>
<dbReference type="HOGENOM" id="CLU_1433839_0_0_10"/>
<proteinExistence type="predicted"/>
<dbReference type="Proteomes" id="UP000005436">
    <property type="component" value="Chromosome"/>
</dbReference>
<keyword evidence="2" id="KW-1185">Reference proteome</keyword>
<dbReference type="eggNOG" id="COG3209">
    <property type="taxonomic scope" value="Bacteria"/>
</dbReference>
<gene>
    <name evidence="1" type="ordered locus">BFO_1708</name>
</gene>